<proteinExistence type="predicted"/>
<feature type="transmembrane region" description="Helical" evidence="1">
    <location>
        <begin position="777"/>
        <end position="796"/>
    </location>
</feature>
<dbReference type="OrthoDB" id="9813394at2"/>
<keyword evidence="5" id="KW-1185">Reference proteome</keyword>
<protein>
    <submittedName>
        <fullName evidence="4">Two component regulator propeller</fullName>
    </submittedName>
</protein>
<dbReference type="AlphaFoldDB" id="A0A1H9H2Z3"/>
<keyword evidence="1" id="KW-0472">Membrane</keyword>
<dbReference type="InterPro" id="IPR037522">
    <property type="entry name" value="HD_GYP_dom"/>
</dbReference>
<dbReference type="PROSITE" id="PS51831">
    <property type="entry name" value="HD"/>
    <property type="match status" value="1"/>
</dbReference>
<dbReference type="SMART" id="SM00471">
    <property type="entry name" value="HDc"/>
    <property type="match status" value="1"/>
</dbReference>
<feature type="domain" description="HD" evidence="2">
    <location>
        <begin position="830"/>
        <end position="952"/>
    </location>
</feature>
<dbReference type="PROSITE" id="PS51832">
    <property type="entry name" value="HD_GYP"/>
    <property type="match status" value="1"/>
</dbReference>
<dbReference type="Pfam" id="PF13487">
    <property type="entry name" value="HD_5"/>
    <property type="match status" value="1"/>
</dbReference>
<dbReference type="PANTHER" id="PTHR43155">
    <property type="entry name" value="CYCLIC DI-GMP PHOSPHODIESTERASE PA4108-RELATED"/>
    <property type="match status" value="1"/>
</dbReference>
<dbReference type="InterPro" id="IPR006674">
    <property type="entry name" value="HD_domain"/>
</dbReference>
<dbReference type="SUPFAM" id="SSF109604">
    <property type="entry name" value="HD-domain/PDEase-like"/>
    <property type="match status" value="1"/>
</dbReference>
<organism evidence="4 5">
    <name type="scientific">Treponema bryantii</name>
    <dbReference type="NCBI Taxonomy" id="163"/>
    <lineage>
        <taxon>Bacteria</taxon>
        <taxon>Pseudomonadati</taxon>
        <taxon>Spirochaetota</taxon>
        <taxon>Spirochaetia</taxon>
        <taxon>Spirochaetales</taxon>
        <taxon>Treponemataceae</taxon>
        <taxon>Treponema</taxon>
    </lineage>
</organism>
<keyword evidence="1" id="KW-0812">Transmembrane</keyword>
<dbReference type="InterPro" id="IPR003607">
    <property type="entry name" value="HD/PDEase_dom"/>
</dbReference>
<gene>
    <name evidence="4" type="ORF">SAMN04487977_10626</name>
</gene>
<accession>A0A1H9H2Z3</accession>
<dbReference type="Gene3D" id="1.10.3210.10">
    <property type="entry name" value="Hypothetical protein af1432"/>
    <property type="match status" value="1"/>
</dbReference>
<dbReference type="Proteomes" id="UP000182360">
    <property type="component" value="Unassembled WGS sequence"/>
</dbReference>
<dbReference type="InterPro" id="IPR011123">
    <property type="entry name" value="Y_Y_Y"/>
</dbReference>
<dbReference type="Pfam" id="PF07494">
    <property type="entry name" value="Reg_prop"/>
    <property type="match status" value="3"/>
</dbReference>
<dbReference type="SUPFAM" id="SSF63829">
    <property type="entry name" value="Calcium-dependent phosphotriesterase"/>
    <property type="match status" value="3"/>
</dbReference>
<name>A0A1H9H2Z3_9SPIR</name>
<dbReference type="InterPro" id="IPR015943">
    <property type="entry name" value="WD40/YVTN_repeat-like_dom_sf"/>
</dbReference>
<dbReference type="InterPro" id="IPR011110">
    <property type="entry name" value="Reg_prop"/>
</dbReference>
<evidence type="ECO:0000313" key="4">
    <source>
        <dbReference type="EMBL" id="SEQ56643.1"/>
    </source>
</evidence>
<sequence>MDVKYYNMVKRRILLTIYALFISSYIFSQPQNNNTDDSFFKEFVSRNWNAESGLTGNTITDIMQDDDGYMYFGTYSGLMRFDGVDFISLNRLYDERYDFLSARTVFQDSRNHLWVGSNDEGVTCIKHTGEILKYTAKDGLPNNSIRAICEDKNNFMWIGTASGIICVNRQYILEKLVGFDKLPNGNHFTVNQLYCDTAGRMWIITRTEELYCYTGGKIQEIHMIKSIENPVVTTVAQDSTGAFWFGVAPHYVVKVVDGKETVYDVGYGKQRGTAVTRIFQDSDKNMWFALDNGITVLHDGVFSYADTSNFLVDDNINQIMEDHEKNIWLALDRGGIQKLSRGKFQTTNISSTVNAIAQDSFRNVIWMACDNGLYCYKNNKFIENDLTRLFMNIRIRHVGVTSDGSILLNCYEKYNQIKIHLDGTIEYWNKDDGLAGNKSRVSIQTKNGDIYTGTITGLSIIDHKTGEIKNIYKDNFLYNDFIMCLYEDDEGMVWFGTDGGGVYIINPQTKEITKRLTKDDGLVGNIVFKISSVREDEIWICTGSGLSIISKTTGKITNFDLSNGFGSDGVFQVLLDYTHRVWGTSNQGIFNVKLSDLDEVIHGERKTVHLTFFSKLDGIHSGGVTSTSVSMQDDKGRLWFTLIDGFTMLDPLRNASNNYAPTVKIQSVTADNEKLEITSDLRRSRFTVNVAPKIKRLNIKYTGISFVSSEHVQFKTKLEGFEKDYSEWTKERTASFTNLKPGNYIFHVIAKNPDGIQSTNEATLYIIRKAHLWQQTWFKIVMSILIVGITFLVVVLRFRAYSKRQEEIEKLSIEVTSALAQTIDAKDKYTKGHSNRVAKYSRMLAAALGEKEKTQERIYYAALLHDIGKIGIPNAIINKPGKLTDEEYEIIKTHPVIGSDILKSISSMPEISIGARSHHERFDGKGYPDGLAGEEIPWIARIIGVADAYDAMTSNRSYRDYLPQQRVKEEILKYRGIQFDPKVADAMIKIMQADIDYVMHE</sequence>
<reference evidence="4 5" key="1">
    <citation type="submission" date="2016-10" db="EMBL/GenBank/DDBJ databases">
        <authorList>
            <person name="de Groot N.N."/>
        </authorList>
    </citation>
    <scope>NUCLEOTIDE SEQUENCE [LARGE SCALE GENOMIC DNA]</scope>
    <source>
        <strain evidence="4 5">B25</strain>
    </source>
</reference>
<dbReference type="InterPro" id="IPR013783">
    <property type="entry name" value="Ig-like_fold"/>
</dbReference>
<feature type="domain" description="HD-GYP" evidence="3">
    <location>
        <begin position="808"/>
        <end position="1001"/>
    </location>
</feature>
<evidence type="ECO:0000256" key="1">
    <source>
        <dbReference type="SAM" id="Phobius"/>
    </source>
</evidence>
<dbReference type="Pfam" id="PF07495">
    <property type="entry name" value="Y_Y_Y"/>
    <property type="match status" value="1"/>
</dbReference>
<evidence type="ECO:0000259" key="2">
    <source>
        <dbReference type="PROSITE" id="PS51831"/>
    </source>
</evidence>
<dbReference type="CDD" id="cd00077">
    <property type="entry name" value="HDc"/>
    <property type="match status" value="1"/>
</dbReference>
<dbReference type="Gene3D" id="2.130.10.10">
    <property type="entry name" value="YVTN repeat-like/Quinoprotein amine dehydrogenase"/>
    <property type="match status" value="3"/>
</dbReference>
<keyword evidence="1" id="KW-1133">Transmembrane helix</keyword>
<evidence type="ECO:0000313" key="5">
    <source>
        <dbReference type="Proteomes" id="UP000182360"/>
    </source>
</evidence>
<dbReference type="EMBL" id="FOFU01000006">
    <property type="protein sequence ID" value="SEQ56643.1"/>
    <property type="molecule type" value="Genomic_DNA"/>
</dbReference>
<evidence type="ECO:0000259" key="3">
    <source>
        <dbReference type="PROSITE" id="PS51832"/>
    </source>
</evidence>
<dbReference type="Gene3D" id="2.60.40.10">
    <property type="entry name" value="Immunoglobulins"/>
    <property type="match status" value="1"/>
</dbReference>